<dbReference type="Proteomes" id="UP000535543">
    <property type="component" value="Unassembled WGS sequence"/>
</dbReference>
<proteinExistence type="predicted"/>
<reference evidence="1 2" key="1">
    <citation type="submission" date="2019-05" db="EMBL/GenBank/DDBJ databases">
        <authorList>
            <person name="Lee S.D."/>
        </authorList>
    </citation>
    <scope>NUCLEOTIDE SEQUENCE [LARGE SCALE GENOMIC DNA]</scope>
    <source>
        <strain evidence="1 2">YC2-7</strain>
    </source>
</reference>
<protein>
    <submittedName>
        <fullName evidence="1">Uncharacterized protein</fullName>
    </submittedName>
</protein>
<reference evidence="1 2" key="2">
    <citation type="submission" date="2020-06" db="EMBL/GenBank/DDBJ databases">
        <title>Antribacter stalactiti gen. nov., sp. nov., a new member of the family Nacardiaceae isolated from a cave.</title>
        <authorList>
            <person name="Kim I.S."/>
        </authorList>
    </citation>
    <scope>NUCLEOTIDE SEQUENCE [LARGE SCALE GENOMIC DNA]</scope>
    <source>
        <strain evidence="1 2">YC2-7</strain>
    </source>
</reference>
<gene>
    <name evidence="1" type="ORF">FGL95_07170</name>
</gene>
<evidence type="ECO:0000313" key="1">
    <source>
        <dbReference type="EMBL" id="NMN94815.1"/>
    </source>
</evidence>
<evidence type="ECO:0000313" key="2">
    <source>
        <dbReference type="Proteomes" id="UP000535543"/>
    </source>
</evidence>
<name>A0A848K730_9NOCA</name>
<organism evidence="1 2">
    <name type="scientific">Antrihabitans stalactiti</name>
    <dbReference type="NCBI Taxonomy" id="2584121"/>
    <lineage>
        <taxon>Bacteria</taxon>
        <taxon>Bacillati</taxon>
        <taxon>Actinomycetota</taxon>
        <taxon>Actinomycetes</taxon>
        <taxon>Mycobacteriales</taxon>
        <taxon>Nocardiaceae</taxon>
        <taxon>Antrihabitans</taxon>
    </lineage>
</organism>
<keyword evidence="2" id="KW-1185">Reference proteome</keyword>
<dbReference type="RefSeq" id="WP_169585541.1">
    <property type="nucleotide sequence ID" value="NZ_VCQU01000002.1"/>
</dbReference>
<accession>A0A848K730</accession>
<dbReference type="EMBL" id="VCQU01000002">
    <property type="protein sequence ID" value="NMN94815.1"/>
    <property type="molecule type" value="Genomic_DNA"/>
</dbReference>
<sequence length="200" mass="22562">MTTDLDTATAPIRSLGLELIREFARTQHSVDWVVGAYFKRTTPDLEFWLDHRGVLKRIDDGFRPRLLAGVAAAWQVDTDLSNYAHVFRKCKEMRDRLAHSAQMVELDVDRLEVTPTVHGSGLTPTPPPKVVSREGLTKRLHECGWLVAHAHYVQANGRGTRTLRGDRPIEILRPSADPADWDGLEFRFVEGDADRDTQGP</sequence>
<comment type="caution">
    <text evidence="1">The sequence shown here is derived from an EMBL/GenBank/DDBJ whole genome shotgun (WGS) entry which is preliminary data.</text>
</comment>
<dbReference type="AlphaFoldDB" id="A0A848K730"/>